<evidence type="ECO:0000256" key="4">
    <source>
        <dbReference type="ARBA" id="ARBA00023159"/>
    </source>
</evidence>
<dbReference type="PRINTS" id="PR00039">
    <property type="entry name" value="HTHLYSR"/>
</dbReference>
<dbReference type="RefSeq" id="WP_157386815.1">
    <property type="nucleotide sequence ID" value="NZ_WRPP01000001.1"/>
</dbReference>
<keyword evidence="8" id="KW-1185">Reference proteome</keyword>
<dbReference type="InterPro" id="IPR000847">
    <property type="entry name" value="LysR_HTH_N"/>
</dbReference>
<dbReference type="EMBL" id="WRPP01000001">
    <property type="protein sequence ID" value="MVU77483.1"/>
    <property type="molecule type" value="Genomic_DNA"/>
</dbReference>
<dbReference type="GO" id="GO:0032993">
    <property type="term" value="C:protein-DNA complex"/>
    <property type="evidence" value="ECO:0007669"/>
    <property type="project" value="TreeGrafter"/>
</dbReference>
<evidence type="ECO:0000256" key="1">
    <source>
        <dbReference type="ARBA" id="ARBA00009437"/>
    </source>
</evidence>
<dbReference type="AlphaFoldDB" id="A0A7K1UT01"/>
<dbReference type="Pfam" id="PF03466">
    <property type="entry name" value="LysR_substrate"/>
    <property type="match status" value="1"/>
</dbReference>
<accession>A0A7K1UT01</accession>
<comment type="caution">
    <text evidence="7">The sequence shown here is derived from an EMBL/GenBank/DDBJ whole genome shotgun (WGS) entry which is preliminary data.</text>
</comment>
<dbReference type="PROSITE" id="PS50931">
    <property type="entry name" value="HTH_LYSR"/>
    <property type="match status" value="1"/>
</dbReference>
<dbReference type="InterPro" id="IPR036388">
    <property type="entry name" value="WH-like_DNA-bd_sf"/>
</dbReference>
<organism evidence="7 8">
    <name type="scientific">Nocardia terrae</name>
    <dbReference type="NCBI Taxonomy" id="2675851"/>
    <lineage>
        <taxon>Bacteria</taxon>
        <taxon>Bacillati</taxon>
        <taxon>Actinomycetota</taxon>
        <taxon>Actinomycetes</taxon>
        <taxon>Mycobacteriales</taxon>
        <taxon>Nocardiaceae</taxon>
        <taxon>Nocardia</taxon>
    </lineage>
</organism>
<dbReference type="Gene3D" id="1.10.10.10">
    <property type="entry name" value="Winged helix-like DNA-binding domain superfamily/Winged helix DNA-binding domain"/>
    <property type="match status" value="1"/>
</dbReference>
<feature type="domain" description="HTH lysR-type" evidence="6">
    <location>
        <begin position="12"/>
        <end position="69"/>
    </location>
</feature>
<dbReference type="SUPFAM" id="SSF53850">
    <property type="entry name" value="Periplasmic binding protein-like II"/>
    <property type="match status" value="1"/>
</dbReference>
<dbReference type="Gene3D" id="3.40.190.10">
    <property type="entry name" value="Periplasmic binding protein-like II"/>
    <property type="match status" value="2"/>
</dbReference>
<dbReference type="Pfam" id="PF00126">
    <property type="entry name" value="HTH_1"/>
    <property type="match status" value="1"/>
</dbReference>
<protein>
    <submittedName>
        <fullName evidence="7">LysR family transcriptional regulator</fullName>
    </submittedName>
</protein>
<dbReference type="InterPro" id="IPR036390">
    <property type="entry name" value="WH_DNA-bd_sf"/>
</dbReference>
<evidence type="ECO:0000313" key="7">
    <source>
        <dbReference type="EMBL" id="MVU77483.1"/>
    </source>
</evidence>
<dbReference type="PANTHER" id="PTHR30346">
    <property type="entry name" value="TRANSCRIPTIONAL DUAL REGULATOR HCAR-RELATED"/>
    <property type="match status" value="1"/>
</dbReference>
<keyword evidence="5" id="KW-0804">Transcription</keyword>
<evidence type="ECO:0000259" key="6">
    <source>
        <dbReference type="PROSITE" id="PS50931"/>
    </source>
</evidence>
<reference evidence="7 8" key="1">
    <citation type="submission" date="2019-12" db="EMBL/GenBank/DDBJ databases">
        <title>Nocardia sp. nov. ET3-3 isolated from soil.</title>
        <authorList>
            <person name="Kanchanasin P."/>
            <person name="Tanasupawat S."/>
            <person name="Yuki M."/>
            <person name="Kudo T."/>
        </authorList>
    </citation>
    <scope>NUCLEOTIDE SEQUENCE [LARGE SCALE GENOMIC DNA]</scope>
    <source>
        <strain evidence="7 8">ET3-3</strain>
    </source>
</reference>
<evidence type="ECO:0000256" key="5">
    <source>
        <dbReference type="ARBA" id="ARBA00023163"/>
    </source>
</evidence>
<dbReference type="FunFam" id="1.10.10.10:FF:000001">
    <property type="entry name" value="LysR family transcriptional regulator"/>
    <property type="match status" value="1"/>
</dbReference>
<dbReference type="GO" id="GO:0003677">
    <property type="term" value="F:DNA binding"/>
    <property type="evidence" value="ECO:0007669"/>
    <property type="project" value="UniProtKB-KW"/>
</dbReference>
<evidence type="ECO:0000313" key="8">
    <source>
        <dbReference type="Proteomes" id="UP000466794"/>
    </source>
</evidence>
<dbReference type="Proteomes" id="UP000466794">
    <property type="component" value="Unassembled WGS sequence"/>
</dbReference>
<keyword evidence="2" id="KW-0805">Transcription regulation</keyword>
<sequence length="312" mass="34538">MLIDDSFRENRVDPAELEAFVVLAEELHFGRTAARLGMSQPRVSQLIRSLERRIGRRLVERTSRRVTLNPLGEHLLARARPAFEELQRAFAETRTAARGLRVGFLGPYGATLDGALAGFRARHPECPVTLTQLQWTDIYGPLRRGEIDIQICLAPVEQLGVTIGPEVGVFPRLLAIARSHPWSTRASIDIEDLAELRVIGPHPDVPPEFARRFWPPATTPGGRPIPRVAPARTEPEMLTAVAHNNAVFATTSAMPTYFTHPEVAFVPLTGLPEARVRLVWRTDTDHPKVAEFAALALDHAAPAPVADIRQRA</sequence>
<proteinExistence type="inferred from homology"/>
<dbReference type="GO" id="GO:0003700">
    <property type="term" value="F:DNA-binding transcription factor activity"/>
    <property type="evidence" value="ECO:0007669"/>
    <property type="project" value="InterPro"/>
</dbReference>
<keyword evidence="3" id="KW-0238">DNA-binding</keyword>
<keyword evidence="4" id="KW-0010">Activator</keyword>
<name>A0A7K1UT01_9NOCA</name>
<comment type="similarity">
    <text evidence="1">Belongs to the LysR transcriptional regulatory family.</text>
</comment>
<dbReference type="InterPro" id="IPR005119">
    <property type="entry name" value="LysR_subst-bd"/>
</dbReference>
<dbReference type="PANTHER" id="PTHR30346:SF0">
    <property type="entry name" value="HCA OPERON TRANSCRIPTIONAL ACTIVATOR HCAR"/>
    <property type="match status" value="1"/>
</dbReference>
<evidence type="ECO:0000256" key="2">
    <source>
        <dbReference type="ARBA" id="ARBA00023015"/>
    </source>
</evidence>
<evidence type="ECO:0000256" key="3">
    <source>
        <dbReference type="ARBA" id="ARBA00023125"/>
    </source>
</evidence>
<gene>
    <name evidence="7" type="ORF">GPX89_09505</name>
</gene>
<dbReference type="SUPFAM" id="SSF46785">
    <property type="entry name" value="Winged helix' DNA-binding domain"/>
    <property type="match status" value="1"/>
</dbReference>